<sequence>HQRGCLHAFYGAIRWGGTNGAARKLLLSSQGGACGGRGSRGAHRVQRRPT</sequence>
<comment type="caution">
    <text evidence="1">The sequence shown here is derived from an EMBL/GenBank/DDBJ whole genome shotgun (WGS) entry which is preliminary data.</text>
</comment>
<dbReference type="EMBL" id="CAJNIZ010002191">
    <property type="protein sequence ID" value="CAE7207292.1"/>
    <property type="molecule type" value="Genomic_DNA"/>
</dbReference>
<dbReference type="AlphaFoldDB" id="A0A812JN82"/>
<dbReference type="Proteomes" id="UP000649617">
    <property type="component" value="Unassembled WGS sequence"/>
</dbReference>
<keyword evidence="2" id="KW-1185">Reference proteome</keyword>
<feature type="non-terminal residue" evidence="1">
    <location>
        <position position="50"/>
    </location>
</feature>
<proteinExistence type="predicted"/>
<name>A0A812JN82_SYMPI</name>
<organism evidence="1 2">
    <name type="scientific">Symbiodinium pilosum</name>
    <name type="common">Dinoflagellate</name>
    <dbReference type="NCBI Taxonomy" id="2952"/>
    <lineage>
        <taxon>Eukaryota</taxon>
        <taxon>Sar</taxon>
        <taxon>Alveolata</taxon>
        <taxon>Dinophyceae</taxon>
        <taxon>Suessiales</taxon>
        <taxon>Symbiodiniaceae</taxon>
        <taxon>Symbiodinium</taxon>
    </lineage>
</organism>
<gene>
    <name evidence="1" type="primary">SPPL3</name>
    <name evidence="1" type="ORF">SPIL2461_LOCUS2050</name>
</gene>
<reference evidence="1" key="1">
    <citation type="submission" date="2021-02" db="EMBL/GenBank/DDBJ databases">
        <authorList>
            <person name="Dougan E. K."/>
            <person name="Rhodes N."/>
            <person name="Thang M."/>
            <person name="Chan C."/>
        </authorList>
    </citation>
    <scope>NUCLEOTIDE SEQUENCE</scope>
</reference>
<evidence type="ECO:0000313" key="1">
    <source>
        <dbReference type="EMBL" id="CAE7207292.1"/>
    </source>
</evidence>
<evidence type="ECO:0000313" key="2">
    <source>
        <dbReference type="Proteomes" id="UP000649617"/>
    </source>
</evidence>
<accession>A0A812JN82</accession>
<protein>
    <submittedName>
        <fullName evidence="1">SPPL3 protein</fullName>
    </submittedName>
</protein>
<feature type="non-terminal residue" evidence="1">
    <location>
        <position position="1"/>
    </location>
</feature>